<dbReference type="OrthoDB" id="2474744at2"/>
<dbReference type="EMBL" id="VDGI01000057">
    <property type="protein sequence ID" value="TQR14850.1"/>
    <property type="molecule type" value="Genomic_DNA"/>
</dbReference>
<organism evidence="2 3">
    <name type="scientific">Psychrobacillus vulpis</name>
    <dbReference type="NCBI Taxonomy" id="2325572"/>
    <lineage>
        <taxon>Bacteria</taxon>
        <taxon>Bacillati</taxon>
        <taxon>Bacillota</taxon>
        <taxon>Bacilli</taxon>
        <taxon>Bacillales</taxon>
        <taxon>Bacillaceae</taxon>
        <taxon>Psychrobacillus</taxon>
    </lineage>
</organism>
<evidence type="ECO:0000313" key="2">
    <source>
        <dbReference type="EMBL" id="TQR14850.1"/>
    </source>
</evidence>
<gene>
    <name evidence="2" type="ORF">FG384_19440</name>
</gene>
<sequence length="73" mass="8636">MFLKNTKLRIVWIIANVFCYLMLFGLSMWVVAISEGLQEINRLSIYVLLMILLFLVSVFGSYRIWAWIKEGEM</sequence>
<evidence type="ECO:0000256" key="1">
    <source>
        <dbReference type="SAM" id="Phobius"/>
    </source>
</evidence>
<proteinExistence type="predicted"/>
<keyword evidence="1" id="KW-0812">Transmembrane</keyword>
<dbReference type="AlphaFoldDB" id="A0A544TBK2"/>
<dbReference type="Proteomes" id="UP000316626">
    <property type="component" value="Unassembled WGS sequence"/>
</dbReference>
<reference evidence="2 3" key="1">
    <citation type="submission" date="2019-06" db="EMBL/GenBank/DDBJ databases">
        <title>Psychrobacillus vulpis sp. nov., a new species isolated from feces of a red fox that inhabits in The Tablas de Daimiel Natural Park, Albacete, Spain.</title>
        <authorList>
            <person name="Rodriguez M."/>
            <person name="Reina J.C."/>
            <person name="Bejar V."/>
            <person name="Llamas I."/>
        </authorList>
    </citation>
    <scope>NUCLEOTIDE SEQUENCE [LARGE SCALE GENOMIC DNA]</scope>
    <source>
        <strain evidence="2 3">Z8</strain>
    </source>
</reference>
<evidence type="ECO:0000313" key="3">
    <source>
        <dbReference type="Proteomes" id="UP000316626"/>
    </source>
</evidence>
<name>A0A544TBK2_9BACI</name>
<protein>
    <submittedName>
        <fullName evidence="2">Uncharacterized protein</fullName>
    </submittedName>
</protein>
<feature type="transmembrane region" description="Helical" evidence="1">
    <location>
        <begin position="12"/>
        <end position="33"/>
    </location>
</feature>
<feature type="transmembrane region" description="Helical" evidence="1">
    <location>
        <begin position="45"/>
        <end position="65"/>
    </location>
</feature>
<keyword evidence="3" id="KW-1185">Reference proteome</keyword>
<comment type="caution">
    <text evidence="2">The sequence shown here is derived from an EMBL/GenBank/DDBJ whole genome shotgun (WGS) entry which is preliminary data.</text>
</comment>
<keyword evidence="1" id="KW-1133">Transmembrane helix</keyword>
<accession>A0A544TBK2</accession>
<keyword evidence="1" id="KW-0472">Membrane</keyword>